<accession>A0ABR4JFT3</accession>
<dbReference type="Proteomes" id="UP001610446">
    <property type="component" value="Unassembled WGS sequence"/>
</dbReference>
<gene>
    <name evidence="1" type="ORF">BJY01DRAFT_219781</name>
</gene>
<evidence type="ECO:0000313" key="2">
    <source>
        <dbReference type="Proteomes" id="UP001610446"/>
    </source>
</evidence>
<dbReference type="EMBL" id="JBFXLU010000141">
    <property type="protein sequence ID" value="KAL2838835.1"/>
    <property type="molecule type" value="Genomic_DNA"/>
</dbReference>
<evidence type="ECO:0000313" key="1">
    <source>
        <dbReference type="EMBL" id="KAL2838835.1"/>
    </source>
</evidence>
<name>A0ABR4JFT3_9EURO</name>
<protein>
    <submittedName>
        <fullName evidence="1">Uncharacterized protein</fullName>
    </submittedName>
</protein>
<comment type="caution">
    <text evidence="1">The sequence shown here is derived from an EMBL/GenBank/DDBJ whole genome shotgun (WGS) entry which is preliminary data.</text>
</comment>
<organism evidence="1 2">
    <name type="scientific">Aspergillus pseudoustus</name>
    <dbReference type="NCBI Taxonomy" id="1810923"/>
    <lineage>
        <taxon>Eukaryota</taxon>
        <taxon>Fungi</taxon>
        <taxon>Dikarya</taxon>
        <taxon>Ascomycota</taxon>
        <taxon>Pezizomycotina</taxon>
        <taxon>Eurotiomycetes</taxon>
        <taxon>Eurotiomycetidae</taxon>
        <taxon>Eurotiales</taxon>
        <taxon>Aspergillaceae</taxon>
        <taxon>Aspergillus</taxon>
        <taxon>Aspergillus subgen. Nidulantes</taxon>
    </lineage>
</organism>
<keyword evidence="2" id="KW-1185">Reference proteome</keyword>
<proteinExistence type="predicted"/>
<reference evidence="1 2" key="1">
    <citation type="submission" date="2024-07" db="EMBL/GenBank/DDBJ databases">
        <title>Section-level genome sequencing and comparative genomics of Aspergillus sections Usti and Cavernicolus.</title>
        <authorList>
            <consortium name="Lawrence Berkeley National Laboratory"/>
            <person name="Nybo J.L."/>
            <person name="Vesth T.C."/>
            <person name="Theobald S."/>
            <person name="Frisvad J.C."/>
            <person name="Larsen T.O."/>
            <person name="Kjaerboelling I."/>
            <person name="Rothschild-Mancinelli K."/>
            <person name="Lyhne E.K."/>
            <person name="Kogle M.E."/>
            <person name="Barry K."/>
            <person name="Clum A."/>
            <person name="Na H."/>
            <person name="Ledsgaard L."/>
            <person name="Lin J."/>
            <person name="Lipzen A."/>
            <person name="Kuo A."/>
            <person name="Riley R."/>
            <person name="Mondo S."/>
            <person name="Labutti K."/>
            <person name="Haridas S."/>
            <person name="Pangalinan J."/>
            <person name="Salamov A.A."/>
            <person name="Simmons B.A."/>
            <person name="Magnuson J.K."/>
            <person name="Chen J."/>
            <person name="Drula E."/>
            <person name="Henrissat B."/>
            <person name="Wiebenga A."/>
            <person name="Lubbers R.J."/>
            <person name="Gomes A.C."/>
            <person name="Makela M.R."/>
            <person name="Stajich J."/>
            <person name="Grigoriev I.V."/>
            <person name="Mortensen U.H."/>
            <person name="De Vries R.P."/>
            <person name="Baker S.E."/>
            <person name="Andersen M.R."/>
        </authorList>
    </citation>
    <scope>NUCLEOTIDE SEQUENCE [LARGE SCALE GENOMIC DNA]</scope>
    <source>
        <strain evidence="1 2">CBS 123904</strain>
    </source>
</reference>
<sequence length="78" mass="8802">MVLCGGCEDYFQGAEMFLGYVAYIHIYEVRRVCMYVRIAGLKAGMISEIYAEDQIMYGQSSTALVVVLVQGMRNVDVY</sequence>